<comment type="caution">
    <text evidence="9">The sequence shown here is derived from an EMBL/GenBank/DDBJ whole genome shotgun (WGS) entry which is preliminary data.</text>
</comment>
<dbReference type="GO" id="GO:0005773">
    <property type="term" value="C:vacuole"/>
    <property type="evidence" value="ECO:0007669"/>
    <property type="project" value="TreeGrafter"/>
</dbReference>
<dbReference type="GO" id="GO:0012505">
    <property type="term" value="C:endomembrane system"/>
    <property type="evidence" value="ECO:0007669"/>
    <property type="project" value="UniProtKB-SubCell"/>
</dbReference>
<evidence type="ECO:0000256" key="5">
    <source>
        <dbReference type="ARBA" id="ARBA00022989"/>
    </source>
</evidence>
<evidence type="ECO:0000256" key="1">
    <source>
        <dbReference type="ARBA" id="ARBA00004127"/>
    </source>
</evidence>
<keyword evidence="4" id="KW-0029">Amino-acid transport</keyword>
<evidence type="ECO:0000256" key="6">
    <source>
        <dbReference type="ARBA" id="ARBA00023136"/>
    </source>
</evidence>
<feature type="signal peptide" evidence="8">
    <location>
        <begin position="1"/>
        <end position="15"/>
    </location>
</feature>
<dbReference type="PANTHER" id="PTHR10981:SF0">
    <property type="entry name" value="BATTENIN"/>
    <property type="match status" value="1"/>
</dbReference>
<dbReference type="OrthoDB" id="5965864at2759"/>
<protein>
    <submittedName>
        <fullName evidence="9">Uncharacterized protein</fullName>
    </submittedName>
</protein>
<feature type="transmembrane region" description="Helical" evidence="7">
    <location>
        <begin position="27"/>
        <end position="47"/>
    </location>
</feature>
<evidence type="ECO:0000256" key="7">
    <source>
        <dbReference type="SAM" id="Phobius"/>
    </source>
</evidence>
<evidence type="ECO:0000256" key="8">
    <source>
        <dbReference type="SAM" id="SignalP"/>
    </source>
</evidence>
<comment type="subcellular location">
    <subcellularLocation>
        <location evidence="1">Endomembrane system</location>
        <topology evidence="1">Multi-pass membrane protein</topology>
    </subcellularLocation>
</comment>
<gene>
    <name evidence="9" type="ORF">PHLCEN_2v9001</name>
</gene>
<keyword evidence="10" id="KW-1185">Reference proteome</keyword>
<proteinExistence type="predicted"/>
<dbReference type="InterPro" id="IPR003492">
    <property type="entry name" value="Battenin_disease_Cln3"/>
</dbReference>
<dbReference type="GO" id="GO:0006865">
    <property type="term" value="P:amino acid transport"/>
    <property type="evidence" value="ECO:0007669"/>
    <property type="project" value="UniProtKB-KW"/>
</dbReference>
<organism evidence="9 10">
    <name type="scientific">Hermanssonia centrifuga</name>
    <dbReference type="NCBI Taxonomy" id="98765"/>
    <lineage>
        <taxon>Eukaryota</taxon>
        <taxon>Fungi</taxon>
        <taxon>Dikarya</taxon>
        <taxon>Basidiomycota</taxon>
        <taxon>Agaricomycotina</taxon>
        <taxon>Agaricomycetes</taxon>
        <taxon>Polyporales</taxon>
        <taxon>Meruliaceae</taxon>
        <taxon>Hermanssonia</taxon>
    </lineage>
</organism>
<keyword evidence="6 7" id="KW-0472">Membrane</keyword>
<dbReference type="PANTHER" id="PTHR10981">
    <property type="entry name" value="BATTENIN"/>
    <property type="match status" value="1"/>
</dbReference>
<keyword evidence="5 7" id="KW-1133">Transmembrane helix</keyword>
<evidence type="ECO:0000313" key="10">
    <source>
        <dbReference type="Proteomes" id="UP000186601"/>
    </source>
</evidence>
<dbReference type="GO" id="GO:0016020">
    <property type="term" value="C:membrane"/>
    <property type="evidence" value="ECO:0007669"/>
    <property type="project" value="InterPro"/>
</dbReference>
<reference evidence="9 10" key="1">
    <citation type="submission" date="2018-02" db="EMBL/GenBank/DDBJ databases">
        <title>Genome sequence of the basidiomycete white-rot fungus Phlebia centrifuga.</title>
        <authorList>
            <person name="Granchi Z."/>
            <person name="Peng M."/>
            <person name="de Vries R.P."/>
            <person name="Hilden K."/>
            <person name="Makela M.R."/>
            <person name="Grigoriev I."/>
            <person name="Riley R."/>
        </authorList>
    </citation>
    <scope>NUCLEOTIDE SEQUENCE [LARGE SCALE GENOMIC DNA]</scope>
    <source>
        <strain evidence="9 10">FBCC195</strain>
    </source>
</reference>
<dbReference type="AlphaFoldDB" id="A0A2R6NS63"/>
<evidence type="ECO:0000256" key="2">
    <source>
        <dbReference type="ARBA" id="ARBA00022448"/>
    </source>
</evidence>
<dbReference type="EMBL" id="MLYV02000881">
    <property type="protein sequence ID" value="PSR75710.1"/>
    <property type="molecule type" value="Genomic_DNA"/>
</dbReference>
<dbReference type="GO" id="GO:0051453">
    <property type="term" value="P:regulation of intracellular pH"/>
    <property type="evidence" value="ECO:0007669"/>
    <property type="project" value="TreeGrafter"/>
</dbReference>
<name>A0A2R6NS63_9APHY</name>
<keyword evidence="2" id="KW-0813">Transport</keyword>
<evidence type="ECO:0000256" key="4">
    <source>
        <dbReference type="ARBA" id="ARBA00022970"/>
    </source>
</evidence>
<keyword evidence="3 7" id="KW-0812">Transmembrane</keyword>
<dbReference type="STRING" id="98765.A0A2R6NS63"/>
<feature type="chain" id="PRO_5015324493" evidence="8">
    <location>
        <begin position="16"/>
        <end position="101"/>
    </location>
</feature>
<dbReference type="Pfam" id="PF02487">
    <property type="entry name" value="CLN3"/>
    <property type="match status" value="1"/>
</dbReference>
<dbReference type="Proteomes" id="UP000186601">
    <property type="component" value="Unassembled WGS sequence"/>
</dbReference>
<evidence type="ECO:0000256" key="3">
    <source>
        <dbReference type="ARBA" id="ARBA00022692"/>
    </source>
</evidence>
<keyword evidence="8" id="KW-0732">Signal</keyword>
<evidence type="ECO:0000313" key="9">
    <source>
        <dbReference type="EMBL" id="PSR75710.1"/>
    </source>
</evidence>
<accession>A0A2R6NS63</accession>
<sequence length="101" mass="11146">MLVLLVLYVIILSAALDLVPPSTPKGIIAFCNIFPALVAKGGWPYILKGKIQYTRRLLGCCMISVSGMLVSCKTIQDVNIVLRDKEGCRSVRQSLHETIRD</sequence>